<protein>
    <submittedName>
        <fullName evidence="4">Oxidoreductase</fullName>
    </submittedName>
</protein>
<dbReference type="InterPro" id="IPR011032">
    <property type="entry name" value="GroES-like_sf"/>
</dbReference>
<dbReference type="Pfam" id="PF08240">
    <property type="entry name" value="ADH_N"/>
    <property type="match status" value="1"/>
</dbReference>
<dbReference type="PANTHER" id="PTHR48106:SF18">
    <property type="entry name" value="QUINONE OXIDOREDUCTASE PIG3"/>
    <property type="match status" value="1"/>
</dbReference>
<evidence type="ECO:0000313" key="5">
    <source>
        <dbReference type="Proteomes" id="UP000321569"/>
    </source>
</evidence>
<dbReference type="SUPFAM" id="SSF50129">
    <property type="entry name" value="GroES-like"/>
    <property type="match status" value="1"/>
</dbReference>
<dbReference type="PANTHER" id="PTHR48106">
    <property type="entry name" value="QUINONE OXIDOREDUCTASE PIG3-RELATED"/>
    <property type="match status" value="1"/>
</dbReference>
<dbReference type="GO" id="GO:0016651">
    <property type="term" value="F:oxidoreductase activity, acting on NAD(P)H"/>
    <property type="evidence" value="ECO:0007669"/>
    <property type="project" value="TreeGrafter"/>
</dbReference>
<dbReference type="InterPro" id="IPR020843">
    <property type="entry name" value="ER"/>
</dbReference>
<dbReference type="RefSeq" id="WP_056982531.1">
    <property type="nucleotide sequence ID" value="NZ_BKAM01000025.1"/>
</dbReference>
<sequence>MKAIVLRKPGEPDVLSYEDVPMPTVKAGWTLVKVKGFGVNRSEIFTRNGWSPTVKLPRILGIECVGEVVKTTDPSRLHPGQRVISVMGGMGREFDGSYAEYTLLPNKHIYTVHTDLNWDDLTAVPETCGTAYGSLKKLKLASGNRLLIRGATSGVGVAAARLARAMVPEIEITGSTRHMEKAEELKENGFDAVIRDEDNKLQTDGSQFDRVLELVGATTLKNSMMVTKTDGIVCMTGELGGVWTLKDFEPISELQGAYLTSFESGALNQATFDELFDLIDKKHVDVTPRKVFDLQHTADAQAFMDGHHSFGKVIVRVD</sequence>
<organism evidence="4 5">
    <name type="scientific">Lentilactobacillus rapi</name>
    <dbReference type="NCBI Taxonomy" id="481723"/>
    <lineage>
        <taxon>Bacteria</taxon>
        <taxon>Bacillati</taxon>
        <taxon>Bacillota</taxon>
        <taxon>Bacilli</taxon>
        <taxon>Lactobacillales</taxon>
        <taxon>Lactobacillaceae</taxon>
        <taxon>Lentilactobacillus</taxon>
    </lineage>
</organism>
<accession>A0A512PN52</accession>
<evidence type="ECO:0000256" key="1">
    <source>
        <dbReference type="ARBA" id="ARBA00022857"/>
    </source>
</evidence>
<evidence type="ECO:0000256" key="2">
    <source>
        <dbReference type="ARBA" id="ARBA00023002"/>
    </source>
</evidence>
<dbReference type="Pfam" id="PF13602">
    <property type="entry name" value="ADH_zinc_N_2"/>
    <property type="match status" value="1"/>
</dbReference>
<keyword evidence="1" id="KW-0521">NADP</keyword>
<dbReference type="OrthoDB" id="9792162at2"/>
<dbReference type="EMBL" id="BKAM01000025">
    <property type="protein sequence ID" value="GEP72610.1"/>
    <property type="molecule type" value="Genomic_DNA"/>
</dbReference>
<dbReference type="AlphaFoldDB" id="A0A512PN52"/>
<reference evidence="4 5" key="1">
    <citation type="submission" date="2019-07" db="EMBL/GenBank/DDBJ databases">
        <title>Whole genome shotgun sequence of Lactobacillus rapi NBRC 109618.</title>
        <authorList>
            <person name="Hosoyama A."/>
            <person name="Uohara A."/>
            <person name="Ohji S."/>
            <person name="Ichikawa N."/>
        </authorList>
    </citation>
    <scope>NUCLEOTIDE SEQUENCE [LARGE SCALE GENOMIC DNA]</scope>
    <source>
        <strain evidence="4 5">NBRC 109618</strain>
    </source>
</reference>
<proteinExistence type="predicted"/>
<comment type="caution">
    <text evidence="4">The sequence shown here is derived from an EMBL/GenBank/DDBJ whole genome shotgun (WGS) entry which is preliminary data.</text>
</comment>
<name>A0A512PN52_9LACO</name>
<dbReference type="GO" id="GO:0070402">
    <property type="term" value="F:NADPH binding"/>
    <property type="evidence" value="ECO:0007669"/>
    <property type="project" value="TreeGrafter"/>
</dbReference>
<dbReference type="InterPro" id="IPR013154">
    <property type="entry name" value="ADH-like_N"/>
</dbReference>
<dbReference type="SUPFAM" id="SSF51735">
    <property type="entry name" value="NAD(P)-binding Rossmann-fold domains"/>
    <property type="match status" value="1"/>
</dbReference>
<dbReference type="SMART" id="SM00829">
    <property type="entry name" value="PKS_ER"/>
    <property type="match status" value="1"/>
</dbReference>
<evidence type="ECO:0000259" key="3">
    <source>
        <dbReference type="SMART" id="SM00829"/>
    </source>
</evidence>
<feature type="domain" description="Enoyl reductase (ER)" evidence="3">
    <location>
        <begin position="10"/>
        <end position="315"/>
    </location>
</feature>
<gene>
    <name evidence="4" type="ORF">LRA02_14780</name>
</gene>
<keyword evidence="2" id="KW-0560">Oxidoreductase</keyword>
<dbReference type="Proteomes" id="UP000321569">
    <property type="component" value="Unassembled WGS sequence"/>
</dbReference>
<dbReference type="Gene3D" id="3.40.50.720">
    <property type="entry name" value="NAD(P)-binding Rossmann-like Domain"/>
    <property type="match status" value="1"/>
</dbReference>
<dbReference type="Gene3D" id="3.90.180.10">
    <property type="entry name" value="Medium-chain alcohol dehydrogenases, catalytic domain"/>
    <property type="match status" value="1"/>
</dbReference>
<evidence type="ECO:0000313" key="4">
    <source>
        <dbReference type="EMBL" id="GEP72610.1"/>
    </source>
</evidence>
<dbReference type="InterPro" id="IPR036291">
    <property type="entry name" value="NAD(P)-bd_dom_sf"/>
</dbReference>
<dbReference type="STRING" id="1423795.FD12_GL000159"/>